<name>A0A9P6FNL4_9FUNG</name>
<feature type="region of interest" description="Disordered" evidence="1">
    <location>
        <begin position="670"/>
        <end position="739"/>
    </location>
</feature>
<evidence type="ECO:0000313" key="2">
    <source>
        <dbReference type="EMBL" id="KAF9578552.1"/>
    </source>
</evidence>
<feature type="compositionally biased region" description="Basic residues" evidence="1">
    <location>
        <begin position="1"/>
        <end position="13"/>
    </location>
</feature>
<organism evidence="2 3">
    <name type="scientific">Lunasporangiospora selenospora</name>
    <dbReference type="NCBI Taxonomy" id="979761"/>
    <lineage>
        <taxon>Eukaryota</taxon>
        <taxon>Fungi</taxon>
        <taxon>Fungi incertae sedis</taxon>
        <taxon>Mucoromycota</taxon>
        <taxon>Mortierellomycotina</taxon>
        <taxon>Mortierellomycetes</taxon>
        <taxon>Mortierellales</taxon>
        <taxon>Mortierellaceae</taxon>
        <taxon>Lunasporangiospora</taxon>
    </lineage>
</organism>
<feature type="compositionally biased region" description="Gly residues" evidence="1">
    <location>
        <begin position="826"/>
        <end position="841"/>
    </location>
</feature>
<gene>
    <name evidence="2" type="ORF">BGW38_005589</name>
</gene>
<feature type="region of interest" description="Disordered" evidence="1">
    <location>
        <begin position="147"/>
        <end position="226"/>
    </location>
</feature>
<feature type="compositionally biased region" description="Low complexity" evidence="1">
    <location>
        <begin position="774"/>
        <end position="794"/>
    </location>
</feature>
<feature type="compositionally biased region" description="Polar residues" evidence="1">
    <location>
        <begin position="708"/>
        <end position="717"/>
    </location>
</feature>
<protein>
    <submittedName>
        <fullName evidence="2">Uncharacterized protein</fullName>
    </submittedName>
</protein>
<dbReference type="EMBL" id="JAABOA010003538">
    <property type="protein sequence ID" value="KAF9578552.1"/>
    <property type="molecule type" value="Genomic_DNA"/>
</dbReference>
<feature type="compositionally biased region" description="Basic residues" evidence="1">
    <location>
        <begin position="380"/>
        <end position="389"/>
    </location>
</feature>
<feature type="compositionally biased region" description="Basic and acidic residues" evidence="1">
    <location>
        <begin position="912"/>
        <end position="924"/>
    </location>
</feature>
<keyword evidence="3" id="KW-1185">Reference proteome</keyword>
<feature type="region of interest" description="Disordered" evidence="1">
    <location>
        <begin position="812"/>
        <end position="863"/>
    </location>
</feature>
<feature type="compositionally biased region" description="Low complexity" evidence="1">
    <location>
        <begin position="853"/>
        <end position="863"/>
    </location>
</feature>
<feature type="compositionally biased region" description="Pro residues" evidence="1">
    <location>
        <begin position="594"/>
        <end position="604"/>
    </location>
</feature>
<feature type="compositionally biased region" description="Polar residues" evidence="1">
    <location>
        <begin position="1007"/>
        <end position="1016"/>
    </location>
</feature>
<dbReference type="AlphaFoldDB" id="A0A9P6FNL4"/>
<feature type="region of interest" description="Disordered" evidence="1">
    <location>
        <begin position="884"/>
        <end position="945"/>
    </location>
</feature>
<feature type="compositionally biased region" description="Polar residues" evidence="1">
    <location>
        <begin position="925"/>
        <end position="936"/>
    </location>
</feature>
<feature type="region of interest" description="Disordered" evidence="1">
    <location>
        <begin position="592"/>
        <end position="626"/>
    </location>
</feature>
<evidence type="ECO:0000313" key="3">
    <source>
        <dbReference type="Proteomes" id="UP000780801"/>
    </source>
</evidence>
<accession>A0A9P6FNL4</accession>
<feature type="region of interest" description="Disordered" evidence="1">
    <location>
        <begin position="1"/>
        <end position="65"/>
    </location>
</feature>
<feature type="compositionally biased region" description="Acidic residues" evidence="1">
    <location>
        <begin position="24"/>
        <end position="34"/>
    </location>
</feature>
<feature type="region of interest" description="Disordered" evidence="1">
    <location>
        <begin position="348"/>
        <end position="406"/>
    </location>
</feature>
<feature type="compositionally biased region" description="Low complexity" evidence="1">
    <location>
        <begin position="725"/>
        <end position="739"/>
    </location>
</feature>
<feature type="compositionally biased region" description="Polar residues" evidence="1">
    <location>
        <begin position="1060"/>
        <end position="1069"/>
    </location>
</feature>
<dbReference type="Proteomes" id="UP000780801">
    <property type="component" value="Unassembled WGS sequence"/>
</dbReference>
<feature type="compositionally biased region" description="Acidic residues" evidence="1">
    <location>
        <begin position="353"/>
        <end position="373"/>
    </location>
</feature>
<feature type="compositionally biased region" description="Basic and acidic residues" evidence="1">
    <location>
        <begin position="992"/>
        <end position="1005"/>
    </location>
</feature>
<comment type="caution">
    <text evidence="2">The sequence shown here is derived from an EMBL/GenBank/DDBJ whole genome shotgun (WGS) entry which is preliminary data.</text>
</comment>
<feature type="region of interest" description="Disordered" evidence="1">
    <location>
        <begin position="509"/>
        <end position="559"/>
    </location>
</feature>
<feature type="non-terminal residue" evidence="2">
    <location>
        <position position="1085"/>
    </location>
</feature>
<feature type="region of interest" description="Disordered" evidence="1">
    <location>
        <begin position="273"/>
        <end position="306"/>
    </location>
</feature>
<dbReference type="OrthoDB" id="2424328at2759"/>
<feature type="region of interest" description="Disordered" evidence="1">
    <location>
        <begin position="762"/>
        <end position="794"/>
    </location>
</feature>
<feature type="compositionally biased region" description="Basic and acidic residues" evidence="1">
    <location>
        <begin position="521"/>
        <end position="532"/>
    </location>
</feature>
<reference evidence="2" key="1">
    <citation type="journal article" date="2020" name="Fungal Divers.">
        <title>Resolving the Mortierellaceae phylogeny through synthesis of multi-gene phylogenetics and phylogenomics.</title>
        <authorList>
            <person name="Vandepol N."/>
            <person name="Liber J."/>
            <person name="Desiro A."/>
            <person name="Na H."/>
            <person name="Kennedy M."/>
            <person name="Barry K."/>
            <person name="Grigoriev I.V."/>
            <person name="Miller A.N."/>
            <person name="O'Donnell K."/>
            <person name="Stajich J.E."/>
            <person name="Bonito G."/>
        </authorList>
    </citation>
    <scope>NUCLEOTIDE SEQUENCE</scope>
    <source>
        <strain evidence="2">KOD1015</strain>
    </source>
</reference>
<feature type="compositionally biased region" description="Basic and acidic residues" evidence="1">
    <location>
        <begin position="884"/>
        <end position="897"/>
    </location>
</feature>
<feature type="compositionally biased region" description="Polar residues" evidence="1">
    <location>
        <begin position="535"/>
        <end position="550"/>
    </location>
</feature>
<evidence type="ECO:0000256" key="1">
    <source>
        <dbReference type="SAM" id="MobiDB-lite"/>
    </source>
</evidence>
<feature type="compositionally biased region" description="Low complexity" evidence="1">
    <location>
        <begin position="200"/>
        <end position="217"/>
    </location>
</feature>
<sequence length="1085" mass="115446">ASRRRPSQVHCPKRSLDGINLGSSDEEEDQELEEGSVKSKALSVSGDRTLRQRRQPNSGILFVSAETAEPKLSTVTTTTSQDPMTMMMLEGASNTPTIATAKSTLDKQDSSLDAVQSSSNNSVNVERETVAVEEVVVVEEANGFSAGVGARLGEREVGSAGGRGNSYWRGNGQNIGSPGAHSDPSDACSSASLHGDCDQSRSSVDSSSESSSNSNKASFDKDGSLICRPGQYASQNHIMPLDKLLLLEERQRLERSRPQGEKQPLGLMRHHDALDQSKSGPGVASEAASEATGWAEDVQHESQQEGAETLHVLAPAAIVEPLQSPRSSGHMLLMLRNGKFQYYINGARNDSLGSEEDDDSDGTDTYSDEEESALDSGGAHQRHSFHRRSTSIIKEEEEETDEEDLRDLRRQSYLSVDTSLAPSRSESLRRPYRSSFYGARWKGKAIDRSEVGSPDPESEPLTCQQESDLDLGAHLAPEHFVYDHDLAGPSSVTRVHVAETGEILAVKEPYTPMTANSSESHLPEDVPKEPPSRRASITSVPLMQHSSSSRPLMVTPPSTVTVSRSSSLAIPSTSLETVSASASLAAAASLISPPISPPSSPPRQPISRSQSRALGTKSRPSVSCSCHPTMAQPVSTSYTSLVAIASAPSTTSLSSAQLVVAAAAALSTVPATASMRRRESGSSWLSGGGPGSANGNSESIRSGYDTPESPSSPTATGSFHWPEVTTASSPASTANSGATGTVPISATALLDSILSRPMKTAYALQDPQRKPSRALSTPALLPTSSTTMTTAGAASSTPWIRRSLLRSATTIGTSTSNDYHGQGNRVIGGGSSVKSAGGSGSGWSSPRSPPSSRPSSPFSSPRRQVMLDVDEIVADLEMAQELSLRQDDETNEHDHDTTTNNDNVNENENESQDNRDKQDTDGDKSTPSPNPNNDQPLPQKDEQSSNTFNRWGAALHSSLVGVVLNNLIRSNSSNNTSSGNDKAVAATNAVWDHSRRASHGDRDQRAPPTSGNNNTQPRKRTRALSMVDLSVSAPVSRPQSTTTTTTAAAMENRGKYKAEPSTSTSTMDTLHSGKDMYQWSDFFDM</sequence>
<feature type="region of interest" description="Disordered" evidence="1">
    <location>
        <begin position="990"/>
        <end position="1069"/>
    </location>
</feature>
<feature type="compositionally biased region" description="Acidic residues" evidence="1">
    <location>
        <begin position="395"/>
        <end position="405"/>
    </location>
</feature>
<proteinExistence type="predicted"/>